<feature type="domain" description="Peptidase A1" evidence="4">
    <location>
        <begin position="10"/>
        <end position="326"/>
    </location>
</feature>
<accession>A0AAV9VBC9</accession>
<evidence type="ECO:0000259" key="4">
    <source>
        <dbReference type="PROSITE" id="PS51767"/>
    </source>
</evidence>
<dbReference type="Proteomes" id="UP001373714">
    <property type="component" value="Unassembled WGS sequence"/>
</dbReference>
<evidence type="ECO:0000256" key="3">
    <source>
        <dbReference type="SAM" id="Phobius"/>
    </source>
</evidence>
<dbReference type="EMBL" id="JAVHNS010000004">
    <property type="protein sequence ID" value="KAK6358489.1"/>
    <property type="molecule type" value="Genomic_DNA"/>
</dbReference>
<keyword evidence="3" id="KW-0472">Membrane</keyword>
<dbReference type="PROSITE" id="PS51767">
    <property type="entry name" value="PEPTIDASE_A1"/>
    <property type="match status" value="1"/>
</dbReference>
<evidence type="ECO:0000256" key="2">
    <source>
        <dbReference type="SAM" id="MobiDB-lite"/>
    </source>
</evidence>
<keyword evidence="3" id="KW-0812">Transmembrane</keyword>
<dbReference type="Gene3D" id="2.40.70.10">
    <property type="entry name" value="Acid Proteases"/>
    <property type="match status" value="2"/>
</dbReference>
<comment type="caution">
    <text evidence="5">The sequence shown here is derived from an EMBL/GenBank/DDBJ whole genome shotgun (WGS) entry which is preliminary data.</text>
</comment>
<evidence type="ECO:0000256" key="1">
    <source>
        <dbReference type="ARBA" id="ARBA00007447"/>
    </source>
</evidence>
<dbReference type="Pfam" id="PF00026">
    <property type="entry name" value="Asp"/>
    <property type="match status" value="1"/>
</dbReference>
<dbReference type="SUPFAM" id="SSF50630">
    <property type="entry name" value="Acid proteases"/>
    <property type="match status" value="1"/>
</dbReference>
<evidence type="ECO:0000313" key="6">
    <source>
        <dbReference type="Proteomes" id="UP001373714"/>
    </source>
</evidence>
<protein>
    <recommendedName>
        <fullName evidence="4">Peptidase A1 domain-containing protein</fullName>
    </recommendedName>
</protein>
<reference evidence="5 6" key="1">
    <citation type="submission" date="2019-10" db="EMBL/GenBank/DDBJ databases">
        <authorList>
            <person name="Palmer J.M."/>
        </authorList>
    </citation>
    <scope>NUCLEOTIDE SEQUENCE [LARGE SCALE GENOMIC DNA]</scope>
    <source>
        <strain evidence="5 6">TWF730</strain>
    </source>
</reference>
<dbReference type="PANTHER" id="PTHR47966:SF51">
    <property type="entry name" value="BETA-SITE APP-CLEAVING ENZYME, ISOFORM A-RELATED"/>
    <property type="match status" value="1"/>
</dbReference>
<dbReference type="CDD" id="cd12087">
    <property type="entry name" value="TM_EGFR-like"/>
    <property type="match status" value="1"/>
</dbReference>
<evidence type="ECO:0000313" key="5">
    <source>
        <dbReference type="EMBL" id="KAK6358489.1"/>
    </source>
</evidence>
<keyword evidence="6" id="KW-1185">Reference proteome</keyword>
<gene>
    <name evidence="5" type="ORF">TWF730_007823</name>
</gene>
<dbReference type="InterPro" id="IPR021109">
    <property type="entry name" value="Peptidase_aspartic_dom_sf"/>
</dbReference>
<dbReference type="InterPro" id="IPR001461">
    <property type="entry name" value="Aspartic_peptidase_A1"/>
</dbReference>
<sequence length="499" mass="54978">MRREKIFWFWMTSCTRFRSPPQEITVRLTGDLASWVPTDYDEEDQCPSKVQLLNCLAFPLDSRYPANASSVSVFPDLVQLVDKTISGPFAYGRMTLGEIQVNNFTFTAATFFYGVPTLGLGGNDLLQKTDGEILGTPFIDAIQRQQLIDVAGLGLYWDAYNVNRSQITLGAVNTAKYELPMITYTWPNASGAGELVVRKFNLFENGGSVFSVSFAYQRTVIIFDDQYLGIPKVYRNSIIAAMNAFVGQRYAYFVHCDAVEKLDVLLGFEFEGINITLTAQDLVAKVNETTCKLLVQETDDIITLGAPFLRVAYAWLDFQNNQTSLAKARQRVTEDTFVKIKKGGIVATLGEQKVIPPETEPPPTASSPPAGDSDEGRTNKQPPVAAIAGGSVGGVIALGVIGWLIFWRRKRNMSIPKLPPPPMAELEGNQRHEMDAGHGQSELIGCKQYRGELPGDYRPPAELSDQPEPIKFEAAPIADINPGSHDLSLPPNPIGNKTQ</sequence>
<dbReference type="PANTHER" id="PTHR47966">
    <property type="entry name" value="BETA-SITE APP-CLEAVING ENZYME, ISOFORM A-RELATED"/>
    <property type="match status" value="1"/>
</dbReference>
<comment type="similarity">
    <text evidence="1">Belongs to the peptidase A1 family.</text>
</comment>
<feature type="region of interest" description="Disordered" evidence="2">
    <location>
        <begin position="351"/>
        <end position="386"/>
    </location>
</feature>
<dbReference type="GO" id="GO:0004190">
    <property type="term" value="F:aspartic-type endopeptidase activity"/>
    <property type="evidence" value="ECO:0007669"/>
    <property type="project" value="InterPro"/>
</dbReference>
<feature type="transmembrane region" description="Helical" evidence="3">
    <location>
        <begin position="384"/>
        <end position="407"/>
    </location>
</feature>
<dbReference type="InterPro" id="IPR033121">
    <property type="entry name" value="PEPTIDASE_A1"/>
</dbReference>
<organism evidence="5 6">
    <name type="scientific">Orbilia blumenaviensis</name>
    <dbReference type="NCBI Taxonomy" id="1796055"/>
    <lineage>
        <taxon>Eukaryota</taxon>
        <taxon>Fungi</taxon>
        <taxon>Dikarya</taxon>
        <taxon>Ascomycota</taxon>
        <taxon>Pezizomycotina</taxon>
        <taxon>Orbiliomycetes</taxon>
        <taxon>Orbiliales</taxon>
        <taxon>Orbiliaceae</taxon>
        <taxon>Orbilia</taxon>
    </lineage>
</organism>
<name>A0AAV9VBC9_9PEZI</name>
<proteinExistence type="inferred from homology"/>
<keyword evidence="3" id="KW-1133">Transmembrane helix</keyword>
<dbReference type="AlphaFoldDB" id="A0AAV9VBC9"/>
<feature type="region of interest" description="Disordered" evidence="2">
    <location>
        <begin position="447"/>
        <end position="499"/>
    </location>
</feature>
<dbReference type="GO" id="GO:0006508">
    <property type="term" value="P:proteolysis"/>
    <property type="evidence" value="ECO:0007669"/>
    <property type="project" value="InterPro"/>
</dbReference>